<evidence type="ECO:0000313" key="3">
    <source>
        <dbReference type="Proteomes" id="UP001280121"/>
    </source>
</evidence>
<dbReference type="EMBL" id="JANJYI010000002">
    <property type="protein sequence ID" value="KAK2659297.1"/>
    <property type="molecule type" value="Genomic_DNA"/>
</dbReference>
<keyword evidence="3" id="KW-1185">Reference proteome</keyword>
<dbReference type="Proteomes" id="UP001280121">
    <property type="component" value="Unassembled WGS sequence"/>
</dbReference>
<gene>
    <name evidence="2" type="ORF">Ddye_005830</name>
</gene>
<evidence type="ECO:0000259" key="1">
    <source>
        <dbReference type="Pfam" id="PF10551"/>
    </source>
</evidence>
<reference evidence="2" key="1">
    <citation type="journal article" date="2023" name="Plant J.">
        <title>Genome sequences and population genomics provide insights into the demographic history, inbreeding, and mutation load of two 'living fossil' tree species of Dipteronia.</title>
        <authorList>
            <person name="Feng Y."/>
            <person name="Comes H.P."/>
            <person name="Chen J."/>
            <person name="Zhu S."/>
            <person name="Lu R."/>
            <person name="Zhang X."/>
            <person name="Li P."/>
            <person name="Qiu J."/>
            <person name="Olsen K.M."/>
            <person name="Qiu Y."/>
        </authorList>
    </citation>
    <scope>NUCLEOTIDE SEQUENCE</scope>
    <source>
        <strain evidence="2">KIB01</strain>
    </source>
</reference>
<evidence type="ECO:0000313" key="2">
    <source>
        <dbReference type="EMBL" id="KAK2659297.1"/>
    </source>
</evidence>
<dbReference type="PANTHER" id="PTHR31973:SF187">
    <property type="entry name" value="MUTATOR TRANSPOSASE MUDRA PROTEIN"/>
    <property type="match status" value="1"/>
</dbReference>
<comment type="caution">
    <text evidence="2">The sequence shown here is derived from an EMBL/GenBank/DDBJ whole genome shotgun (WGS) entry which is preliminary data.</text>
</comment>
<accession>A0AAD9XHE8</accession>
<organism evidence="2 3">
    <name type="scientific">Dipteronia dyeriana</name>
    <dbReference type="NCBI Taxonomy" id="168575"/>
    <lineage>
        <taxon>Eukaryota</taxon>
        <taxon>Viridiplantae</taxon>
        <taxon>Streptophyta</taxon>
        <taxon>Embryophyta</taxon>
        <taxon>Tracheophyta</taxon>
        <taxon>Spermatophyta</taxon>
        <taxon>Magnoliopsida</taxon>
        <taxon>eudicotyledons</taxon>
        <taxon>Gunneridae</taxon>
        <taxon>Pentapetalae</taxon>
        <taxon>rosids</taxon>
        <taxon>malvids</taxon>
        <taxon>Sapindales</taxon>
        <taxon>Sapindaceae</taxon>
        <taxon>Hippocastanoideae</taxon>
        <taxon>Acereae</taxon>
        <taxon>Dipteronia</taxon>
    </lineage>
</organism>
<dbReference type="Pfam" id="PF10551">
    <property type="entry name" value="MULE"/>
    <property type="match status" value="1"/>
</dbReference>
<proteinExistence type="predicted"/>
<dbReference type="PANTHER" id="PTHR31973">
    <property type="entry name" value="POLYPROTEIN, PUTATIVE-RELATED"/>
    <property type="match status" value="1"/>
</dbReference>
<protein>
    <recommendedName>
        <fullName evidence="1">MULE transposase domain-containing protein</fullName>
    </recommendedName>
</protein>
<dbReference type="InterPro" id="IPR018289">
    <property type="entry name" value="MULE_transposase_dom"/>
</dbReference>
<name>A0AAD9XHE8_9ROSI</name>
<dbReference type="AlphaFoldDB" id="A0AAD9XHE8"/>
<sequence length="228" mass="26170">MIVCVKDITYDELVSIVQTVVKYGENKYSVYLQSVSIFPGTTCRTFIRNDDDVQFMLGEDRVIPQVFVSPIESPAGDNLGNNEEDEELVQTERYARRVHRFSYSAPDIAETSKVWANVTQDDYDNTTTWVIPEAESYLFVITVDGTHLKGRFRGTMFVATVQYGNEQVYPIAFGYDDSDYNLSWEWFLDCLKGALCHIDDQVFISDRHASIEVGISKLFPYATHTKRY</sequence>
<feature type="domain" description="MULE transposase" evidence="1">
    <location>
        <begin position="140"/>
        <end position="224"/>
    </location>
</feature>